<dbReference type="AlphaFoldDB" id="A0A835BIJ8"/>
<reference evidence="7" key="1">
    <citation type="submission" date="2020-07" db="EMBL/GenBank/DDBJ databases">
        <title>Genome sequence and genetic diversity analysis of an under-domesticated orphan crop, white fonio (Digitaria exilis).</title>
        <authorList>
            <person name="Bennetzen J.L."/>
            <person name="Chen S."/>
            <person name="Ma X."/>
            <person name="Wang X."/>
            <person name="Yssel A.E.J."/>
            <person name="Chaluvadi S.R."/>
            <person name="Johnson M."/>
            <person name="Gangashetty P."/>
            <person name="Hamidou F."/>
            <person name="Sanogo M.D."/>
            <person name="Zwaenepoel A."/>
            <person name="Wallace J."/>
            <person name="Van De Peer Y."/>
            <person name="Van Deynze A."/>
        </authorList>
    </citation>
    <scope>NUCLEOTIDE SEQUENCE</scope>
    <source>
        <tissue evidence="7">Leaves</tissue>
    </source>
</reference>
<name>A0A835BIJ8_9POAL</name>
<dbReference type="Gene3D" id="2.60.120.330">
    <property type="entry name" value="B-lactam Antibiotic, Isopenicillin N Synthase, Chain"/>
    <property type="match status" value="1"/>
</dbReference>
<dbReference type="InterPro" id="IPR026992">
    <property type="entry name" value="DIOX_N"/>
</dbReference>
<keyword evidence="3 5" id="KW-0560">Oxidoreductase</keyword>
<accession>A0A835BIJ8</accession>
<comment type="caution">
    <text evidence="7">The sequence shown here is derived from an EMBL/GenBank/DDBJ whole genome shotgun (WGS) entry which is preliminary data.</text>
</comment>
<evidence type="ECO:0000313" key="8">
    <source>
        <dbReference type="Proteomes" id="UP000636709"/>
    </source>
</evidence>
<organism evidence="7 8">
    <name type="scientific">Digitaria exilis</name>
    <dbReference type="NCBI Taxonomy" id="1010633"/>
    <lineage>
        <taxon>Eukaryota</taxon>
        <taxon>Viridiplantae</taxon>
        <taxon>Streptophyta</taxon>
        <taxon>Embryophyta</taxon>
        <taxon>Tracheophyta</taxon>
        <taxon>Spermatophyta</taxon>
        <taxon>Magnoliopsida</taxon>
        <taxon>Liliopsida</taxon>
        <taxon>Poales</taxon>
        <taxon>Poaceae</taxon>
        <taxon>PACMAD clade</taxon>
        <taxon>Panicoideae</taxon>
        <taxon>Panicodae</taxon>
        <taxon>Paniceae</taxon>
        <taxon>Anthephorinae</taxon>
        <taxon>Digitaria</taxon>
    </lineage>
</organism>
<evidence type="ECO:0000259" key="6">
    <source>
        <dbReference type="PROSITE" id="PS51471"/>
    </source>
</evidence>
<evidence type="ECO:0000313" key="7">
    <source>
        <dbReference type="EMBL" id="KAF8701953.1"/>
    </source>
</evidence>
<dbReference type="SUPFAM" id="SSF51197">
    <property type="entry name" value="Clavaminate synthase-like"/>
    <property type="match status" value="1"/>
</dbReference>
<evidence type="ECO:0000256" key="4">
    <source>
        <dbReference type="ARBA" id="ARBA00023004"/>
    </source>
</evidence>
<keyword evidence="8" id="KW-1185">Reference proteome</keyword>
<dbReference type="GO" id="GO:0046872">
    <property type="term" value="F:metal ion binding"/>
    <property type="evidence" value="ECO:0007669"/>
    <property type="project" value="UniProtKB-KW"/>
</dbReference>
<dbReference type="GO" id="GO:0016491">
    <property type="term" value="F:oxidoreductase activity"/>
    <property type="evidence" value="ECO:0007669"/>
    <property type="project" value="UniProtKB-KW"/>
</dbReference>
<keyword evidence="4 5" id="KW-0408">Iron</keyword>
<sequence>MDTQLLSSAAWNWNEALPDSCVFTPDERPPASSAAVALPVIDLARPRDEVRRAILQAGKELGFFQARFILPLALQTSPPQQLTVVMPRARTCEEFFRLPAEDKAAFYSSDEENPNRLFTGGNYNTRGKRYWRDCLRLTCPLPLDDVARSEWPNKPIRLRAAVEGFVLPARALGMELLRLLCEGLGLRPDYFEGDLSGGHVFVNINHYPPCPEPERALGLAPHCDRNLITLLRQGSGGIPGLEVLLCRGGGCEWVPVPFVPGAFVVNLGHPVEIATNGVVKSVEHRAVPDKAAARTSVGVFVAPTQDCLLAPAEELVDGDDNPPRYRAVTYREFMRVYKAAGMRRDDVDEAFKI</sequence>
<proteinExistence type="inferred from homology"/>
<dbReference type="Proteomes" id="UP000636709">
    <property type="component" value="Unassembled WGS sequence"/>
</dbReference>
<feature type="domain" description="Fe2OG dioxygenase" evidence="6">
    <location>
        <begin position="198"/>
        <end position="303"/>
    </location>
</feature>
<evidence type="ECO:0000256" key="5">
    <source>
        <dbReference type="RuleBase" id="RU003682"/>
    </source>
</evidence>
<comment type="similarity">
    <text evidence="1 5">Belongs to the iron/ascorbate-dependent oxidoreductase family.</text>
</comment>
<dbReference type="PANTHER" id="PTHR47991">
    <property type="entry name" value="OXOGLUTARATE/IRON-DEPENDENT DIOXYGENASE"/>
    <property type="match status" value="1"/>
</dbReference>
<dbReference type="InterPro" id="IPR027443">
    <property type="entry name" value="IPNS-like_sf"/>
</dbReference>
<evidence type="ECO:0000256" key="3">
    <source>
        <dbReference type="ARBA" id="ARBA00023002"/>
    </source>
</evidence>
<evidence type="ECO:0000256" key="1">
    <source>
        <dbReference type="ARBA" id="ARBA00008056"/>
    </source>
</evidence>
<dbReference type="InterPro" id="IPR005123">
    <property type="entry name" value="Oxoglu/Fe-dep_dioxygenase_dom"/>
</dbReference>
<dbReference type="InterPro" id="IPR044861">
    <property type="entry name" value="IPNS-like_FE2OG_OXY"/>
</dbReference>
<evidence type="ECO:0000256" key="2">
    <source>
        <dbReference type="ARBA" id="ARBA00022723"/>
    </source>
</evidence>
<gene>
    <name evidence="7" type="ORF">HU200_033285</name>
</gene>
<dbReference type="OrthoDB" id="406156at2759"/>
<protein>
    <recommendedName>
        <fullName evidence="6">Fe2OG dioxygenase domain-containing protein</fullName>
    </recommendedName>
</protein>
<dbReference type="InterPro" id="IPR050295">
    <property type="entry name" value="Plant_2OG-oxidoreductases"/>
</dbReference>
<dbReference type="PROSITE" id="PS51471">
    <property type="entry name" value="FE2OG_OXY"/>
    <property type="match status" value="1"/>
</dbReference>
<keyword evidence="2 5" id="KW-0479">Metal-binding</keyword>
<dbReference type="Pfam" id="PF03171">
    <property type="entry name" value="2OG-FeII_Oxy"/>
    <property type="match status" value="1"/>
</dbReference>
<dbReference type="EMBL" id="JACEFO010001795">
    <property type="protein sequence ID" value="KAF8701953.1"/>
    <property type="molecule type" value="Genomic_DNA"/>
</dbReference>
<dbReference type="Pfam" id="PF14226">
    <property type="entry name" value="DIOX_N"/>
    <property type="match status" value="1"/>
</dbReference>